<feature type="domain" description="USP" evidence="2">
    <location>
        <begin position="1"/>
        <end position="133"/>
    </location>
</feature>
<evidence type="ECO:0000259" key="2">
    <source>
        <dbReference type="PROSITE" id="PS50235"/>
    </source>
</evidence>
<evidence type="ECO:0000313" key="3">
    <source>
        <dbReference type="EMBL" id="GBP90293.1"/>
    </source>
</evidence>
<feature type="domain" description="UBA" evidence="1">
    <location>
        <begin position="12"/>
        <end position="52"/>
    </location>
</feature>
<evidence type="ECO:0000313" key="4">
    <source>
        <dbReference type="Proteomes" id="UP000299102"/>
    </source>
</evidence>
<dbReference type="GO" id="GO:0016579">
    <property type="term" value="P:protein deubiquitination"/>
    <property type="evidence" value="ECO:0007669"/>
    <property type="project" value="InterPro"/>
</dbReference>
<proteinExistence type="predicted"/>
<organism evidence="3 4">
    <name type="scientific">Eumeta variegata</name>
    <name type="common">Bagworm moth</name>
    <name type="synonym">Eumeta japonica</name>
    <dbReference type="NCBI Taxonomy" id="151549"/>
    <lineage>
        <taxon>Eukaryota</taxon>
        <taxon>Metazoa</taxon>
        <taxon>Ecdysozoa</taxon>
        <taxon>Arthropoda</taxon>
        <taxon>Hexapoda</taxon>
        <taxon>Insecta</taxon>
        <taxon>Pterygota</taxon>
        <taxon>Neoptera</taxon>
        <taxon>Endopterygota</taxon>
        <taxon>Lepidoptera</taxon>
        <taxon>Glossata</taxon>
        <taxon>Ditrysia</taxon>
        <taxon>Tineoidea</taxon>
        <taxon>Psychidae</taxon>
        <taxon>Oiketicinae</taxon>
        <taxon>Eumeta</taxon>
    </lineage>
</organism>
<keyword evidence="3" id="KW-0378">Hydrolase</keyword>
<dbReference type="GO" id="GO:0004843">
    <property type="term" value="F:cysteine-type deubiquitinase activity"/>
    <property type="evidence" value="ECO:0007669"/>
    <property type="project" value="InterPro"/>
</dbReference>
<dbReference type="AlphaFoldDB" id="A0A4C1ZU40"/>
<dbReference type="Pfam" id="PF00443">
    <property type="entry name" value="UCH"/>
    <property type="match status" value="1"/>
</dbReference>
<dbReference type="InterPro" id="IPR001394">
    <property type="entry name" value="Peptidase_C19_UCH"/>
</dbReference>
<dbReference type="Gene3D" id="3.90.70.10">
    <property type="entry name" value="Cysteine proteinases"/>
    <property type="match status" value="1"/>
</dbReference>
<dbReference type="InterPro" id="IPR015940">
    <property type="entry name" value="UBA"/>
</dbReference>
<evidence type="ECO:0000259" key="1">
    <source>
        <dbReference type="PROSITE" id="PS50030"/>
    </source>
</evidence>
<dbReference type="InterPro" id="IPR028889">
    <property type="entry name" value="USP"/>
</dbReference>
<dbReference type="PROSITE" id="PS50235">
    <property type="entry name" value="USP_3"/>
    <property type="match status" value="1"/>
</dbReference>
<name>A0A4C1ZU40_EUMVA</name>
<comment type="caution">
    <text evidence="3">The sequence shown here is derived from an EMBL/GenBank/DDBJ whole genome shotgun (WGS) entry which is preliminary data.</text>
</comment>
<dbReference type="PROSITE" id="PS00973">
    <property type="entry name" value="USP_2"/>
    <property type="match status" value="1"/>
</dbReference>
<dbReference type="EMBL" id="BGZK01002073">
    <property type="protein sequence ID" value="GBP90293.1"/>
    <property type="molecule type" value="Genomic_DNA"/>
</dbReference>
<dbReference type="CDD" id="cd14386">
    <property type="entry name" value="UBA2_UBP5"/>
    <property type="match status" value="1"/>
</dbReference>
<dbReference type="InterPro" id="IPR038765">
    <property type="entry name" value="Papain-like_cys_pep_sf"/>
</dbReference>
<gene>
    <name evidence="3" type="primary">USP5</name>
    <name evidence="3" type="ORF">EVAR_67814_1</name>
</gene>
<reference evidence="3 4" key="1">
    <citation type="journal article" date="2019" name="Commun. Biol.">
        <title>The bagworm genome reveals a unique fibroin gene that provides high tensile strength.</title>
        <authorList>
            <person name="Kono N."/>
            <person name="Nakamura H."/>
            <person name="Ohtoshi R."/>
            <person name="Tomita M."/>
            <person name="Numata K."/>
            <person name="Arakawa K."/>
        </authorList>
    </citation>
    <scope>NUCLEOTIDE SEQUENCE [LARGE SCALE GENOMIC DNA]</scope>
</reference>
<dbReference type="OrthoDB" id="361536at2759"/>
<sequence length="133" mass="14673">MILYLFNTKASSLDESSIETVVNMGFTRPQACRALTAAEGDVARALDWIFSHADELDAADAPPAAAPVDAARDGPEKYKLVAFISHMGTSTMVGHYVCHLLHDGRWVIFNDNKVALSENPPKDLGYLYLYERL</sequence>
<protein>
    <submittedName>
        <fullName evidence="3">Ubiquitin carboxyl-terminal hydrolase 5</fullName>
    </submittedName>
</protein>
<dbReference type="Proteomes" id="UP000299102">
    <property type="component" value="Unassembled WGS sequence"/>
</dbReference>
<dbReference type="PROSITE" id="PS50030">
    <property type="entry name" value="UBA"/>
    <property type="match status" value="1"/>
</dbReference>
<accession>A0A4C1ZU40</accession>
<dbReference type="SMART" id="SM00165">
    <property type="entry name" value="UBA"/>
    <property type="match status" value="1"/>
</dbReference>
<keyword evidence="4" id="KW-1185">Reference proteome</keyword>
<dbReference type="SUPFAM" id="SSF54001">
    <property type="entry name" value="Cysteine proteinases"/>
    <property type="match status" value="1"/>
</dbReference>
<dbReference type="Pfam" id="PF22562">
    <property type="entry name" value="UBA_7"/>
    <property type="match status" value="1"/>
</dbReference>
<dbReference type="InterPro" id="IPR018200">
    <property type="entry name" value="USP_CS"/>
</dbReference>
<dbReference type="STRING" id="151549.A0A4C1ZU40"/>